<sequence length="120" mass="14036">MAEAKKKCRQYSIDYLKFGFIPSLLDKRLPICLLCNRVLNNYAMKPSKLEENLRRFHPDKIDKDLTYFKTLKENLPKRITCAVCSLQHQKETMMICRCLTISHESQLIAKQENLILSGKS</sequence>
<gene>
    <name evidence="1" type="ORF">JRQ81_016327</name>
</gene>
<dbReference type="AlphaFoldDB" id="A0A9Q1B2X4"/>
<reference evidence="1" key="1">
    <citation type="journal article" date="2023" name="DNA Res.">
        <title>Chromosome-level genome assembly of Phrynocephalus forsythii using third-generation DNA sequencing and Hi-C analysis.</title>
        <authorList>
            <person name="Qi Y."/>
            <person name="Zhao W."/>
            <person name="Zhao Y."/>
            <person name="Niu C."/>
            <person name="Cao S."/>
            <person name="Zhang Y."/>
        </authorList>
    </citation>
    <scope>NUCLEOTIDE SEQUENCE</scope>
    <source>
        <tissue evidence="1">Muscle</tissue>
    </source>
</reference>
<evidence type="ECO:0000313" key="2">
    <source>
        <dbReference type="Proteomes" id="UP001142489"/>
    </source>
</evidence>
<proteinExistence type="predicted"/>
<dbReference type="Proteomes" id="UP001142489">
    <property type="component" value="Unassembled WGS sequence"/>
</dbReference>
<protein>
    <submittedName>
        <fullName evidence="1">Uncharacterized protein</fullName>
    </submittedName>
</protein>
<dbReference type="OrthoDB" id="10060419at2759"/>
<accession>A0A9Q1B2X4</accession>
<name>A0A9Q1B2X4_9SAUR</name>
<dbReference type="EMBL" id="JAPFRF010000006">
    <property type="protein sequence ID" value="KAJ7330153.1"/>
    <property type="molecule type" value="Genomic_DNA"/>
</dbReference>
<organism evidence="1 2">
    <name type="scientific">Phrynocephalus forsythii</name>
    <dbReference type="NCBI Taxonomy" id="171643"/>
    <lineage>
        <taxon>Eukaryota</taxon>
        <taxon>Metazoa</taxon>
        <taxon>Chordata</taxon>
        <taxon>Craniata</taxon>
        <taxon>Vertebrata</taxon>
        <taxon>Euteleostomi</taxon>
        <taxon>Lepidosauria</taxon>
        <taxon>Squamata</taxon>
        <taxon>Bifurcata</taxon>
        <taxon>Unidentata</taxon>
        <taxon>Episquamata</taxon>
        <taxon>Toxicofera</taxon>
        <taxon>Iguania</taxon>
        <taxon>Acrodonta</taxon>
        <taxon>Agamidae</taxon>
        <taxon>Agaminae</taxon>
        <taxon>Phrynocephalus</taxon>
    </lineage>
</organism>
<comment type="caution">
    <text evidence="1">The sequence shown here is derived from an EMBL/GenBank/DDBJ whole genome shotgun (WGS) entry which is preliminary data.</text>
</comment>
<keyword evidence="2" id="KW-1185">Reference proteome</keyword>
<evidence type="ECO:0000313" key="1">
    <source>
        <dbReference type="EMBL" id="KAJ7330153.1"/>
    </source>
</evidence>